<feature type="compositionally biased region" description="Polar residues" evidence="1">
    <location>
        <begin position="179"/>
        <end position="192"/>
    </location>
</feature>
<feature type="region of interest" description="Disordered" evidence="1">
    <location>
        <begin position="142"/>
        <end position="387"/>
    </location>
</feature>
<feature type="compositionally biased region" description="Basic and acidic residues" evidence="1">
    <location>
        <begin position="275"/>
        <end position="300"/>
    </location>
</feature>
<feature type="compositionally biased region" description="Acidic residues" evidence="1">
    <location>
        <begin position="310"/>
        <end position="345"/>
    </location>
</feature>
<keyword evidence="3" id="KW-1185">Reference proteome</keyword>
<protein>
    <submittedName>
        <fullName evidence="2">Uncharacterized protein</fullName>
    </submittedName>
</protein>
<dbReference type="AlphaFoldDB" id="A0A448WGC2"/>
<sequence>MRSGTAQPRSTSRLSSPPPHQQQSTNAGISRHYTSHQHSHRHLRRHRPGFTAVAASGGFNTSSRSNDSQSGLPLSHLAASRISLTSPTANTSVGNDVISLPLSDISSSSHVDDLTSSSQLDNSEVRELMSEEVIVQTLTERRSPRVNLSQHRSLASDPRVTEEDLGSDGHSNAKGRSGCASNSVVSPTTNADTVLVSETESESESGELSGQHLEREGYVVRSTILESEAHNSPTRPHSDGEDDGDDTVEEKADIDDEDDRAIIEPAPDDIEDDMTDRGTDNEQDDHEARARVAERVRPYDDLYFSSHGDEYDDDEEAGNDDGDNDNDNDDDDEVEREQNDEDDNDERGVEAQIRELLRSPHHREDRDPILNVDSGSDVIDSDSSERRQYSALRGHNISRHCPRLTLVPLAFRGSASAIEGGGSSIATDYDTLESDILHVGSRPSIDVPSRHRKRRHQRSRSRSHDGCRGNRSKRRTQRRKPSEADCEDNLGNDMSDGRRRHKTSAASRSSFSARRRHRQHETKRHRRKRHHRIDDAPADETLTDASCLRCSRRRRRAGSDLDYRCDSPICRRHHRYSSLGRDADGNGVGDGGSMGRDVGGEAGGDRASLASSTAATVGTVGSIIDLDATSDTGGGWGGSVSSSILVAGRFCAPGPSNVGPRAVGLLGSGSAISPATTPSGGVDEEEEGEDEADEKDSQVDVPSHAIAVEEDQLEASDQVRHLCTDSSSLSLPVSTQFGLNLSLEVCLIFALLVMILT</sequence>
<name>A0A448WGC2_9PLAT</name>
<feature type="region of interest" description="Disordered" evidence="1">
    <location>
        <begin position="581"/>
        <end position="607"/>
    </location>
</feature>
<feature type="compositionally biased region" description="Acidic residues" evidence="1">
    <location>
        <begin position="240"/>
        <end position="259"/>
    </location>
</feature>
<feature type="compositionally biased region" description="Basic and acidic residues" evidence="1">
    <location>
        <begin position="346"/>
        <end position="368"/>
    </location>
</feature>
<evidence type="ECO:0000256" key="1">
    <source>
        <dbReference type="SAM" id="MobiDB-lite"/>
    </source>
</evidence>
<evidence type="ECO:0000313" key="3">
    <source>
        <dbReference type="Proteomes" id="UP000784294"/>
    </source>
</evidence>
<feature type="compositionally biased region" description="Basic residues" evidence="1">
    <location>
        <begin position="450"/>
        <end position="461"/>
    </location>
</feature>
<feature type="region of interest" description="Disordered" evidence="1">
    <location>
        <begin position="1"/>
        <end position="46"/>
    </location>
</feature>
<organism evidence="2 3">
    <name type="scientific">Protopolystoma xenopodis</name>
    <dbReference type="NCBI Taxonomy" id="117903"/>
    <lineage>
        <taxon>Eukaryota</taxon>
        <taxon>Metazoa</taxon>
        <taxon>Spiralia</taxon>
        <taxon>Lophotrochozoa</taxon>
        <taxon>Platyhelminthes</taxon>
        <taxon>Monogenea</taxon>
        <taxon>Polyopisthocotylea</taxon>
        <taxon>Polystomatidea</taxon>
        <taxon>Polystomatidae</taxon>
        <taxon>Protopolystoma</taxon>
    </lineage>
</organism>
<feature type="compositionally biased region" description="Polar residues" evidence="1">
    <location>
        <begin position="58"/>
        <end position="72"/>
    </location>
</feature>
<feature type="compositionally biased region" description="Polar residues" evidence="1">
    <location>
        <begin position="670"/>
        <end position="679"/>
    </location>
</feature>
<proteinExistence type="predicted"/>
<feature type="region of interest" description="Disordered" evidence="1">
    <location>
        <begin position="669"/>
        <end position="700"/>
    </location>
</feature>
<feature type="compositionally biased region" description="Basic residues" evidence="1">
    <location>
        <begin position="470"/>
        <end position="479"/>
    </location>
</feature>
<dbReference type="EMBL" id="CAAALY010010641">
    <property type="protein sequence ID" value="VEL11027.1"/>
    <property type="molecule type" value="Genomic_DNA"/>
</dbReference>
<feature type="compositionally biased region" description="Basic residues" evidence="1">
    <location>
        <begin position="33"/>
        <end position="46"/>
    </location>
</feature>
<accession>A0A448WGC2</accession>
<feature type="region of interest" description="Disordered" evidence="1">
    <location>
        <begin position="440"/>
        <end position="537"/>
    </location>
</feature>
<comment type="caution">
    <text evidence="2">The sequence shown here is derived from an EMBL/GenBank/DDBJ whole genome shotgun (WGS) entry which is preliminary data.</text>
</comment>
<reference evidence="2" key="1">
    <citation type="submission" date="2018-11" db="EMBL/GenBank/DDBJ databases">
        <authorList>
            <consortium name="Pathogen Informatics"/>
        </authorList>
    </citation>
    <scope>NUCLEOTIDE SEQUENCE</scope>
</reference>
<feature type="compositionally biased region" description="Acidic residues" evidence="1">
    <location>
        <begin position="682"/>
        <end position="694"/>
    </location>
</feature>
<gene>
    <name evidence="2" type="ORF">PXEA_LOCUS4467</name>
</gene>
<feature type="compositionally biased region" description="Basic residues" evidence="1">
    <location>
        <begin position="513"/>
        <end position="531"/>
    </location>
</feature>
<dbReference type="Proteomes" id="UP000784294">
    <property type="component" value="Unassembled WGS sequence"/>
</dbReference>
<evidence type="ECO:0000313" key="2">
    <source>
        <dbReference type="EMBL" id="VEL11027.1"/>
    </source>
</evidence>
<feature type="region of interest" description="Disordered" evidence="1">
    <location>
        <begin position="53"/>
        <end position="72"/>
    </location>
</feature>